<feature type="compositionally biased region" description="Basic and acidic residues" evidence="3">
    <location>
        <begin position="208"/>
        <end position="235"/>
    </location>
</feature>
<dbReference type="SMART" id="SM00317">
    <property type="entry name" value="SET"/>
    <property type="match status" value="1"/>
</dbReference>
<proteinExistence type="predicted"/>
<evidence type="ECO:0000313" key="6">
    <source>
        <dbReference type="Proteomes" id="UP001634394"/>
    </source>
</evidence>
<dbReference type="PANTHER" id="PTHR16515">
    <property type="entry name" value="PR DOMAIN ZINC FINGER PROTEIN"/>
    <property type="match status" value="1"/>
</dbReference>
<dbReference type="PANTHER" id="PTHR16515:SF59">
    <property type="entry name" value="PR DOMAIN ZINC FINGER PROTEIN 1"/>
    <property type="match status" value="1"/>
</dbReference>
<dbReference type="Proteomes" id="UP001634394">
    <property type="component" value="Unassembled WGS sequence"/>
</dbReference>
<protein>
    <recommendedName>
        <fullName evidence="4">SET domain-containing protein</fullName>
    </recommendedName>
</protein>
<accession>A0ABD3XBE9</accession>
<dbReference type="Pfam" id="PF21549">
    <property type="entry name" value="PRDM2_PR"/>
    <property type="match status" value="1"/>
</dbReference>
<dbReference type="CDD" id="cd19187">
    <property type="entry name" value="PR-SET_PRDM1"/>
    <property type="match status" value="1"/>
</dbReference>
<feature type="region of interest" description="Disordered" evidence="3">
    <location>
        <begin position="253"/>
        <end position="279"/>
    </location>
</feature>
<comment type="caution">
    <text evidence="5">The sequence shown here is derived from an EMBL/GenBank/DDBJ whole genome shotgun (WGS) entry which is preliminary data.</text>
</comment>
<evidence type="ECO:0000256" key="2">
    <source>
        <dbReference type="ARBA" id="ARBA00023163"/>
    </source>
</evidence>
<feature type="compositionally biased region" description="Polar residues" evidence="3">
    <location>
        <begin position="612"/>
        <end position="626"/>
    </location>
</feature>
<evidence type="ECO:0000313" key="5">
    <source>
        <dbReference type="EMBL" id="KAL3882193.1"/>
    </source>
</evidence>
<dbReference type="InterPro" id="IPR046341">
    <property type="entry name" value="SET_dom_sf"/>
</dbReference>
<feature type="domain" description="SET" evidence="4">
    <location>
        <begin position="42"/>
        <end position="160"/>
    </location>
</feature>
<feature type="compositionally biased region" description="Low complexity" evidence="3">
    <location>
        <begin position="266"/>
        <end position="279"/>
    </location>
</feature>
<dbReference type="Gene3D" id="2.170.270.10">
    <property type="entry name" value="SET domain"/>
    <property type="match status" value="1"/>
</dbReference>
<dbReference type="SUPFAM" id="SSF82199">
    <property type="entry name" value="SET domain"/>
    <property type="match status" value="1"/>
</dbReference>
<evidence type="ECO:0000256" key="3">
    <source>
        <dbReference type="SAM" id="MobiDB-lite"/>
    </source>
</evidence>
<keyword evidence="1" id="KW-0805">Transcription regulation</keyword>
<evidence type="ECO:0000259" key="4">
    <source>
        <dbReference type="PROSITE" id="PS50280"/>
    </source>
</evidence>
<dbReference type="PROSITE" id="PS50280">
    <property type="entry name" value="SET"/>
    <property type="match status" value="1"/>
</dbReference>
<feature type="compositionally biased region" description="Low complexity" evidence="3">
    <location>
        <begin position="635"/>
        <end position="647"/>
    </location>
</feature>
<dbReference type="EMBL" id="JBJQND010000003">
    <property type="protein sequence ID" value="KAL3882193.1"/>
    <property type="molecule type" value="Genomic_DNA"/>
</dbReference>
<feature type="compositionally biased region" description="Polar residues" evidence="3">
    <location>
        <begin position="589"/>
        <end position="603"/>
    </location>
</feature>
<feature type="region of interest" description="Disordered" evidence="3">
    <location>
        <begin position="195"/>
        <end position="235"/>
    </location>
</feature>
<dbReference type="InterPro" id="IPR050331">
    <property type="entry name" value="Zinc_finger"/>
</dbReference>
<dbReference type="InterPro" id="IPR044413">
    <property type="entry name" value="PRDM1_PR-SET"/>
</dbReference>
<sequence>MDENWDMTNLKEEEFEEFCVYIVHDRVCDRVCPNRAQASLPRNLTLKLSQAQPNNGQGVWSVDYIPRGTRFGPLVGEVFTKEPLRRNETERIVLWKIFKNNHVCQFIDNSDTDRSNWMHYVHFAYSSSQQNVIACQIDFNIYFYTIKPILPNTEILIWYCREYAERLNFPHTGEEMLQSWRNQMIERQIHRPIPLHPGEMIHNQVKSPEPKPVEKSTPKPSPKDEGSDDNDSGHEESYAIDYSLHKKVESPVRDNMEHCSQNKHLSTSSEEFSSVKSPVKNSHLENVQFVPPRSLSPIPPLRSSVLSIMNHSPSKHSTPKRPSGTGIIENLLLKKMRENGDDIAGQNLKGYGVNVMDIKPEMKTPTTPEHEKPRLDNFSKEKFQQEPIPPFPFRFFPNMPMMDKPLMHPFMASRPDEVYSKMISNTMGKFPTSTPLYFPTPTLPGMYPMNPMYPFNPYPGMGWPMYPSPFPPMNSQPPMQPPPFLRPPVQQSPVDQVLNLSKPKLDSSIRGHRSLPYPLRKRDGKMHYECNICYYSALIENTIPSPTKELSEPSQDYSKDFQDFKLSDNSMESESINFKDFENCEVSELSRSLPPSSNHNNIPSDDEELNHDSSSVTSEIPKSNNDMFYKPADFSMRSPMSSSPKMRPGIEAIQVQ</sequence>
<gene>
    <name evidence="5" type="ORF">ACJMK2_028561</name>
</gene>
<keyword evidence="6" id="KW-1185">Reference proteome</keyword>
<organism evidence="5 6">
    <name type="scientific">Sinanodonta woodiana</name>
    <name type="common">Chinese pond mussel</name>
    <name type="synonym">Anodonta woodiana</name>
    <dbReference type="NCBI Taxonomy" id="1069815"/>
    <lineage>
        <taxon>Eukaryota</taxon>
        <taxon>Metazoa</taxon>
        <taxon>Spiralia</taxon>
        <taxon>Lophotrochozoa</taxon>
        <taxon>Mollusca</taxon>
        <taxon>Bivalvia</taxon>
        <taxon>Autobranchia</taxon>
        <taxon>Heteroconchia</taxon>
        <taxon>Palaeoheterodonta</taxon>
        <taxon>Unionida</taxon>
        <taxon>Unionoidea</taxon>
        <taxon>Unionidae</taxon>
        <taxon>Unioninae</taxon>
        <taxon>Sinanodonta</taxon>
    </lineage>
</organism>
<evidence type="ECO:0000256" key="1">
    <source>
        <dbReference type="ARBA" id="ARBA00023015"/>
    </source>
</evidence>
<reference evidence="5 6" key="1">
    <citation type="submission" date="2024-11" db="EMBL/GenBank/DDBJ databases">
        <title>Chromosome-level genome assembly of the freshwater bivalve Anodonta woodiana.</title>
        <authorList>
            <person name="Chen X."/>
        </authorList>
    </citation>
    <scope>NUCLEOTIDE SEQUENCE [LARGE SCALE GENOMIC DNA]</scope>
    <source>
        <strain evidence="5">MN2024</strain>
        <tissue evidence="5">Gills</tissue>
    </source>
</reference>
<name>A0ABD3XBE9_SINWO</name>
<dbReference type="InterPro" id="IPR001214">
    <property type="entry name" value="SET_dom"/>
</dbReference>
<feature type="region of interest" description="Disordered" evidence="3">
    <location>
        <begin position="589"/>
        <end position="656"/>
    </location>
</feature>
<dbReference type="AlphaFoldDB" id="A0ABD3XBE9"/>
<keyword evidence="2" id="KW-0804">Transcription</keyword>